<name>A0ABN1YBK8_9ACTN</name>
<protein>
    <submittedName>
        <fullName evidence="2">Uncharacterized protein</fullName>
    </submittedName>
</protein>
<feature type="region of interest" description="Disordered" evidence="1">
    <location>
        <begin position="95"/>
        <end position="116"/>
    </location>
</feature>
<evidence type="ECO:0000313" key="2">
    <source>
        <dbReference type="EMBL" id="GAA1403249.1"/>
    </source>
</evidence>
<feature type="region of interest" description="Disordered" evidence="1">
    <location>
        <begin position="1"/>
        <end position="20"/>
    </location>
</feature>
<sequence length="116" mass="12513">MPEAIPASPREPAPAGLDSPTACGRSGRACLRPGQLPIYCQIKGVVVQVPDWLASVVLGAASVFAVLRVVLRRWIPSLSEDTIISIRAIRKVQTELRKGREQSRTTLPRGEDQTAG</sequence>
<accession>A0ABN1YBK8</accession>
<keyword evidence="3" id="KW-1185">Reference proteome</keyword>
<dbReference type="Proteomes" id="UP001499863">
    <property type="component" value="Unassembled WGS sequence"/>
</dbReference>
<dbReference type="EMBL" id="BAAAKJ010000257">
    <property type="protein sequence ID" value="GAA1403249.1"/>
    <property type="molecule type" value="Genomic_DNA"/>
</dbReference>
<organism evidence="2 3">
    <name type="scientific">Kitasatospora putterlickiae</name>
    <dbReference type="NCBI Taxonomy" id="221725"/>
    <lineage>
        <taxon>Bacteria</taxon>
        <taxon>Bacillati</taxon>
        <taxon>Actinomycetota</taxon>
        <taxon>Actinomycetes</taxon>
        <taxon>Kitasatosporales</taxon>
        <taxon>Streptomycetaceae</taxon>
        <taxon>Kitasatospora</taxon>
    </lineage>
</organism>
<comment type="caution">
    <text evidence="2">The sequence shown here is derived from an EMBL/GenBank/DDBJ whole genome shotgun (WGS) entry which is preliminary data.</text>
</comment>
<evidence type="ECO:0000256" key="1">
    <source>
        <dbReference type="SAM" id="MobiDB-lite"/>
    </source>
</evidence>
<proteinExistence type="predicted"/>
<evidence type="ECO:0000313" key="3">
    <source>
        <dbReference type="Proteomes" id="UP001499863"/>
    </source>
</evidence>
<reference evidence="2 3" key="1">
    <citation type="journal article" date="2019" name="Int. J. Syst. Evol. Microbiol.">
        <title>The Global Catalogue of Microorganisms (GCM) 10K type strain sequencing project: providing services to taxonomists for standard genome sequencing and annotation.</title>
        <authorList>
            <consortium name="The Broad Institute Genomics Platform"/>
            <consortium name="The Broad Institute Genome Sequencing Center for Infectious Disease"/>
            <person name="Wu L."/>
            <person name="Ma J."/>
        </authorList>
    </citation>
    <scope>NUCLEOTIDE SEQUENCE [LARGE SCALE GENOMIC DNA]</scope>
    <source>
        <strain evidence="2 3">JCM 12393</strain>
    </source>
</reference>
<gene>
    <name evidence="2" type="ORF">GCM10009639_47790</name>
</gene>